<feature type="domain" description="Amine oxidase" evidence="5">
    <location>
        <begin position="20"/>
        <end position="437"/>
    </location>
</feature>
<dbReference type="PANTHER" id="PTHR43563:SF1">
    <property type="entry name" value="AMINE OXIDASE [FLAVIN-CONTAINING] B"/>
    <property type="match status" value="1"/>
</dbReference>
<keyword evidence="3" id="KW-0560">Oxidoreductase</keyword>
<dbReference type="SUPFAM" id="SSF51905">
    <property type="entry name" value="FAD/NAD(P)-binding domain"/>
    <property type="match status" value="1"/>
</dbReference>
<evidence type="ECO:0000256" key="4">
    <source>
        <dbReference type="PIRSR" id="PIRSR601613-1"/>
    </source>
</evidence>
<comment type="cofactor">
    <cofactor evidence="1">
        <name>FAD</name>
        <dbReference type="ChEBI" id="CHEBI:57692"/>
    </cofactor>
</comment>
<keyword evidence="7" id="KW-1185">Reference proteome</keyword>
<dbReference type="EMBL" id="BJOV01000002">
    <property type="protein sequence ID" value="GEE00747.1"/>
    <property type="molecule type" value="Genomic_DNA"/>
</dbReference>
<evidence type="ECO:0000256" key="2">
    <source>
        <dbReference type="ARBA" id="ARBA00005995"/>
    </source>
</evidence>
<accession>A0A7I9V665</accession>
<proteinExistence type="inferred from homology"/>
<evidence type="ECO:0000259" key="5">
    <source>
        <dbReference type="Pfam" id="PF01593"/>
    </source>
</evidence>
<dbReference type="PRINTS" id="PR00757">
    <property type="entry name" value="AMINEOXDASEF"/>
</dbReference>
<dbReference type="PANTHER" id="PTHR43563">
    <property type="entry name" value="AMINE OXIDASE"/>
    <property type="match status" value="1"/>
</dbReference>
<reference evidence="7" key="1">
    <citation type="submission" date="2019-06" db="EMBL/GenBank/DDBJ databases">
        <title>Gordonia isolated from sludge of a wastewater treatment plant.</title>
        <authorList>
            <person name="Tamura T."/>
            <person name="Aoyama K."/>
            <person name="Kang Y."/>
            <person name="Saito S."/>
            <person name="Akiyama N."/>
            <person name="Yazawa K."/>
            <person name="Gonoi T."/>
            <person name="Mikami Y."/>
        </authorList>
    </citation>
    <scope>NUCLEOTIDE SEQUENCE [LARGE SCALE GENOMIC DNA]</scope>
    <source>
        <strain evidence="7">NBRC 107696</strain>
    </source>
</reference>
<dbReference type="AlphaFoldDB" id="A0A7I9V665"/>
<dbReference type="RefSeq" id="WP_161894591.1">
    <property type="nucleotide sequence ID" value="NZ_BJOV01000002.1"/>
</dbReference>
<evidence type="ECO:0000313" key="6">
    <source>
        <dbReference type="EMBL" id="GEE00747.1"/>
    </source>
</evidence>
<sequence length="447" mass="47539">MNENDSDHIQARVAVVGGGLAGCTAALRLVEQGFSDVVVLEAADSPGGRVGTMSIVGQNLDSGAQFIGPEQTELLAIAAQLGLSEVPMYTDGQDIVRHVPGSNHPELEYFVTAIDEVAASLDLAAPWAHPDAVHLETSSVDAWAHTLGVTDRDALAYIASIVESFVGAQSGDVSVLWFATFVAGAGGWEQATKETLSSRIDGGAGQIIDRLAERLGDRVLVNSPVTAVVQGESSVTLTAGGVRVTADRVVLACSPNELCRMTFTPQLPAQRNELNSNWSFGGGVKFAVAYERPFWRDSELSGTIMPGPTTPVSRIWDNSPTDGSPVGILVGLASRRHVQSMLPPTEEARRTLIEEYIATSLGIDVPPPIGYVESIWADKQWISGCTTANRPGTMLTCWPTIREPIGRLHFAGTETSEHFTGYMEGAVRSGSRAAREVGALLRHNPTV</sequence>
<gene>
    <name evidence="6" type="ORF">nbrc107696_11930</name>
</gene>
<dbReference type="GO" id="GO:0016491">
    <property type="term" value="F:oxidoreductase activity"/>
    <property type="evidence" value="ECO:0007669"/>
    <property type="project" value="UniProtKB-KW"/>
</dbReference>
<name>A0A7I9V665_9ACTN</name>
<feature type="binding site" evidence="4">
    <location>
        <position position="414"/>
    </location>
    <ligand>
        <name>FAD</name>
        <dbReference type="ChEBI" id="CHEBI:57692"/>
    </ligand>
</feature>
<protein>
    <submittedName>
        <fullName evidence="6">Monoamine oxidase</fullName>
    </submittedName>
</protein>
<dbReference type="OrthoDB" id="337830at2"/>
<dbReference type="InterPro" id="IPR001613">
    <property type="entry name" value="Flavin_amine_oxidase"/>
</dbReference>
<dbReference type="InterPro" id="IPR002937">
    <property type="entry name" value="Amino_oxidase"/>
</dbReference>
<dbReference type="Proteomes" id="UP000444960">
    <property type="component" value="Unassembled WGS sequence"/>
</dbReference>
<dbReference type="SUPFAM" id="SSF54373">
    <property type="entry name" value="FAD-linked reductases, C-terminal domain"/>
    <property type="match status" value="1"/>
</dbReference>
<dbReference type="InterPro" id="IPR050703">
    <property type="entry name" value="Flavin_MAO"/>
</dbReference>
<feature type="binding site" evidence="4">
    <location>
        <begin position="41"/>
        <end position="42"/>
    </location>
    <ligand>
        <name>FAD</name>
        <dbReference type="ChEBI" id="CHEBI:57692"/>
    </ligand>
</feature>
<evidence type="ECO:0000256" key="3">
    <source>
        <dbReference type="ARBA" id="ARBA00023002"/>
    </source>
</evidence>
<feature type="binding site" evidence="4">
    <location>
        <position position="225"/>
    </location>
    <ligand>
        <name>FAD</name>
        <dbReference type="ChEBI" id="CHEBI:57692"/>
    </ligand>
</feature>
<comment type="similarity">
    <text evidence="2">Belongs to the flavin monoamine oxidase family.</text>
</comment>
<dbReference type="Gene3D" id="3.50.50.60">
    <property type="entry name" value="FAD/NAD(P)-binding domain"/>
    <property type="match status" value="1"/>
</dbReference>
<evidence type="ECO:0000313" key="7">
    <source>
        <dbReference type="Proteomes" id="UP000444960"/>
    </source>
</evidence>
<dbReference type="InterPro" id="IPR036188">
    <property type="entry name" value="FAD/NAD-bd_sf"/>
</dbReference>
<evidence type="ECO:0000256" key="1">
    <source>
        <dbReference type="ARBA" id="ARBA00001974"/>
    </source>
</evidence>
<dbReference type="Pfam" id="PF01593">
    <property type="entry name" value="Amino_oxidase"/>
    <property type="match status" value="1"/>
</dbReference>
<organism evidence="6 7">
    <name type="scientific">Gordonia spumicola</name>
    <dbReference type="NCBI Taxonomy" id="589161"/>
    <lineage>
        <taxon>Bacteria</taxon>
        <taxon>Bacillati</taxon>
        <taxon>Actinomycetota</taxon>
        <taxon>Actinomycetes</taxon>
        <taxon>Mycobacteriales</taxon>
        <taxon>Gordoniaceae</taxon>
        <taxon>Gordonia</taxon>
    </lineage>
</organism>
<comment type="caution">
    <text evidence="6">The sequence shown here is derived from an EMBL/GenBank/DDBJ whole genome shotgun (WGS) entry which is preliminary data.</text>
</comment>